<dbReference type="Proteomes" id="UP000242450">
    <property type="component" value="Chromosome 15"/>
</dbReference>
<gene>
    <name evidence="2" type="ORF">Celaphus_00008541</name>
</gene>
<evidence type="ECO:0000313" key="3">
    <source>
        <dbReference type="Proteomes" id="UP000242450"/>
    </source>
</evidence>
<protein>
    <submittedName>
        <fullName evidence="2">Uncharacterized protein</fullName>
    </submittedName>
</protein>
<evidence type="ECO:0000313" key="2">
    <source>
        <dbReference type="EMBL" id="OWK07914.1"/>
    </source>
</evidence>
<keyword evidence="3" id="KW-1185">Reference proteome</keyword>
<dbReference type="EMBL" id="MKHE01000015">
    <property type="protein sequence ID" value="OWK07914.1"/>
    <property type="molecule type" value="Genomic_DNA"/>
</dbReference>
<sequence length="62" mass="6886">MERRMPCFHRALGPCMLELRPSLPGSEEPQPQGQRGYGREGSSRTSLEGTSLEARGPFLSRP</sequence>
<reference evidence="2 3" key="1">
    <citation type="journal article" date="2018" name="Mol. Genet. Genomics">
        <title>The red deer Cervus elaphus genome CerEla1.0: sequencing, annotating, genes, and chromosomes.</title>
        <authorList>
            <person name="Bana N.A."/>
            <person name="Nyiri A."/>
            <person name="Nagy J."/>
            <person name="Frank K."/>
            <person name="Nagy T."/>
            <person name="Steger V."/>
            <person name="Schiller M."/>
            <person name="Lakatos P."/>
            <person name="Sugar L."/>
            <person name="Horn P."/>
            <person name="Barta E."/>
            <person name="Orosz L."/>
        </authorList>
    </citation>
    <scope>NUCLEOTIDE SEQUENCE [LARGE SCALE GENOMIC DNA]</scope>
    <source>
        <strain evidence="2">Hungarian</strain>
    </source>
</reference>
<feature type="region of interest" description="Disordered" evidence="1">
    <location>
        <begin position="19"/>
        <end position="62"/>
    </location>
</feature>
<proteinExistence type="predicted"/>
<comment type="caution">
    <text evidence="2">The sequence shown here is derived from an EMBL/GenBank/DDBJ whole genome shotgun (WGS) entry which is preliminary data.</text>
</comment>
<accession>A0A212CQ09</accession>
<organism evidence="2 3">
    <name type="scientific">Cervus elaphus hippelaphus</name>
    <name type="common">European red deer</name>
    <dbReference type="NCBI Taxonomy" id="46360"/>
    <lineage>
        <taxon>Eukaryota</taxon>
        <taxon>Metazoa</taxon>
        <taxon>Chordata</taxon>
        <taxon>Craniata</taxon>
        <taxon>Vertebrata</taxon>
        <taxon>Euteleostomi</taxon>
        <taxon>Mammalia</taxon>
        <taxon>Eutheria</taxon>
        <taxon>Laurasiatheria</taxon>
        <taxon>Artiodactyla</taxon>
        <taxon>Ruminantia</taxon>
        <taxon>Pecora</taxon>
        <taxon>Cervidae</taxon>
        <taxon>Cervinae</taxon>
        <taxon>Cervus</taxon>
    </lineage>
</organism>
<evidence type="ECO:0000256" key="1">
    <source>
        <dbReference type="SAM" id="MobiDB-lite"/>
    </source>
</evidence>
<dbReference type="AlphaFoldDB" id="A0A212CQ09"/>
<name>A0A212CQ09_CEREH</name>